<dbReference type="AlphaFoldDB" id="A0A9P6A015"/>
<sequence>MTFSQLRALQIPELLLRIFQFSEPEDNCTNACVCKTWSNEALTILWRSVMFDVVLELLGPTTRRAVGDLIFVRCPEPADWSRFDRYAWRIHHLEVSWESYHPSVFQHIASIRPRAEIFPNLETLDFDDDVGNIHLFTHAKLKSLTLQSSVNAGDCPHTKTALLHLPLQTRHLDTLNLGYLLIPEEVAHSDLASILQGLPALKTLWLPGDWLVPQIADALAWHPVLECLVSTTIHPAHATTWDVFSTSLNPHSFPSLKQLDIAVPFARAALLLSQTHRPRHLVSFTLKCYWGEESVHSYARFINVISSNYPKLESLSIHGNDAKQDPATLQPMTFIELRPITRLSGLTQLELTHPLQLKLDPRHIIEIAKALPAIEVLYLNDSPGISSVPNLTMSALVTLVSLCPKLDVLGIYVNACTPMPHVSDDATPANLSILSVGRSPITDPRPVAHFLESILPKACRLYSHMTQYDIEDRVHSRLWDLVKEMMHQTEES</sequence>
<dbReference type="EMBL" id="MU154558">
    <property type="protein sequence ID" value="KAF9495780.1"/>
    <property type="molecule type" value="Genomic_DNA"/>
</dbReference>
<dbReference type="InterPro" id="IPR032675">
    <property type="entry name" value="LRR_dom_sf"/>
</dbReference>
<evidence type="ECO:0000313" key="3">
    <source>
        <dbReference type="Proteomes" id="UP000807025"/>
    </source>
</evidence>
<keyword evidence="3" id="KW-1185">Reference proteome</keyword>
<dbReference type="InterPro" id="IPR036047">
    <property type="entry name" value="F-box-like_dom_sf"/>
</dbReference>
<dbReference type="InterPro" id="IPR001810">
    <property type="entry name" value="F-box_dom"/>
</dbReference>
<proteinExistence type="predicted"/>
<dbReference type="GO" id="GO:0019005">
    <property type="term" value="C:SCF ubiquitin ligase complex"/>
    <property type="evidence" value="ECO:0007669"/>
    <property type="project" value="TreeGrafter"/>
</dbReference>
<comment type="caution">
    <text evidence="2">The sequence shown here is derived from an EMBL/GenBank/DDBJ whole genome shotgun (WGS) entry which is preliminary data.</text>
</comment>
<evidence type="ECO:0000313" key="2">
    <source>
        <dbReference type="EMBL" id="KAF9495780.1"/>
    </source>
</evidence>
<gene>
    <name evidence="2" type="ORF">BDN71DRAFT_1446932</name>
</gene>
<name>A0A9P6A015_PLEER</name>
<feature type="domain" description="F-box" evidence="1">
    <location>
        <begin position="12"/>
        <end position="50"/>
    </location>
</feature>
<dbReference type="OrthoDB" id="3209747at2759"/>
<protein>
    <recommendedName>
        <fullName evidence="1">F-box domain-containing protein</fullName>
    </recommendedName>
</protein>
<dbReference type="Proteomes" id="UP000807025">
    <property type="component" value="Unassembled WGS sequence"/>
</dbReference>
<accession>A0A9P6A015</accession>
<dbReference type="SUPFAM" id="SSF52047">
    <property type="entry name" value="RNI-like"/>
    <property type="match status" value="1"/>
</dbReference>
<reference evidence="2" key="1">
    <citation type="submission" date="2020-11" db="EMBL/GenBank/DDBJ databases">
        <authorList>
            <consortium name="DOE Joint Genome Institute"/>
            <person name="Ahrendt S."/>
            <person name="Riley R."/>
            <person name="Andreopoulos W."/>
            <person name="Labutti K."/>
            <person name="Pangilinan J."/>
            <person name="Ruiz-Duenas F.J."/>
            <person name="Barrasa J.M."/>
            <person name="Sanchez-Garcia M."/>
            <person name="Camarero S."/>
            <person name="Miyauchi S."/>
            <person name="Serrano A."/>
            <person name="Linde D."/>
            <person name="Babiker R."/>
            <person name="Drula E."/>
            <person name="Ayuso-Fernandez I."/>
            <person name="Pacheco R."/>
            <person name="Padilla G."/>
            <person name="Ferreira P."/>
            <person name="Barriuso J."/>
            <person name="Kellner H."/>
            <person name="Castanera R."/>
            <person name="Alfaro M."/>
            <person name="Ramirez L."/>
            <person name="Pisabarro A.G."/>
            <person name="Kuo A."/>
            <person name="Tritt A."/>
            <person name="Lipzen A."/>
            <person name="He G."/>
            <person name="Yan M."/>
            <person name="Ng V."/>
            <person name="Cullen D."/>
            <person name="Martin F."/>
            <person name="Rosso M.-N."/>
            <person name="Henrissat B."/>
            <person name="Hibbett D."/>
            <person name="Martinez A.T."/>
            <person name="Grigoriev I.V."/>
        </authorList>
    </citation>
    <scope>NUCLEOTIDE SEQUENCE</scope>
    <source>
        <strain evidence="2">ATCC 90797</strain>
    </source>
</reference>
<dbReference type="PANTHER" id="PTHR13318">
    <property type="entry name" value="PARTNER OF PAIRED, ISOFORM B-RELATED"/>
    <property type="match status" value="1"/>
</dbReference>
<dbReference type="Pfam" id="PF12937">
    <property type="entry name" value="F-box-like"/>
    <property type="match status" value="1"/>
</dbReference>
<evidence type="ECO:0000259" key="1">
    <source>
        <dbReference type="Pfam" id="PF12937"/>
    </source>
</evidence>
<organism evidence="2 3">
    <name type="scientific">Pleurotus eryngii</name>
    <name type="common">Boletus of the steppes</name>
    <dbReference type="NCBI Taxonomy" id="5323"/>
    <lineage>
        <taxon>Eukaryota</taxon>
        <taxon>Fungi</taxon>
        <taxon>Dikarya</taxon>
        <taxon>Basidiomycota</taxon>
        <taxon>Agaricomycotina</taxon>
        <taxon>Agaricomycetes</taxon>
        <taxon>Agaricomycetidae</taxon>
        <taxon>Agaricales</taxon>
        <taxon>Pleurotineae</taxon>
        <taxon>Pleurotaceae</taxon>
        <taxon>Pleurotus</taxon>
    </lineage>
</organism>
<dbReference type="PANTHER" id="PTHR13318:SF190">
    <property type="entry name" value="PARTNER OF PAIRED, ISOFORM B"/>
    <property type="match status" value="1"/>
</dbReference>
<dbReference type="Gene3D" id="3.80.10.10">
    <property type="entry name" value="Ribonuclease Inhibitor"/>
    <property type="match status" value="1"/>
</dbReference>
<dbReference type="GO" id="GO:0031146">
    <property type="term" value="P:SCF-dependent proteasomal ubiquitin-dependent protein catabolic process"/>
    <property type="evidence" value="ECO:0007669"/>
    <property type="project" value="TreeGrafter"/>
</dbReference>
<dbReference type="SUPFAM" id="SSF81383">
    <property type="entry name" value="F-box domain"/>
    <property type="match status" value="1"/>
</dbReference>